<evidence type="ECO:0000256" key="1">
    <source>
        <dbReference type="ARBA" id="ARBA00010457"/>
    </source>
</evidence>
<protein>
    <recommendedName>
        <fullName evidence="8">Superoxide dismutase [Cu-Zn]</fullName>
        <ecNumber evidence="8">1.15.1.1</ecNumber>
    </recommendedName>
</protein>
<dbReference type="RefSeq" id="WP_326123056.1">
    <property type="nucleotide sequence ID" value="NZ_JARSFG010000012.1"/>
</dbReference>
<reference evidence="11 12" key="1">
    <citation type="submission" date="2023-03" db="EMBL/GenBank/DDBJ databases">
        <title>Bacillus Genome Sequencing.</title>
        <authorList>
            <person name="Dunlap C."/>
        </authorList>
    </citation>
    <scope>NUCLEOTIDE SEQUENCE [LARGE SCALE GENOMIC DNA]</scope>
    <source>
        <strain evidence="11 12">B-59205</strain>
    </source>
</reference>
<feature type="domain" description="Superoxide dismutase copper/zinc binding" evidence="10">
    <location>
        <begin position="50"/>
        <end position="181"/>
    </location>
</feature>
<comment type="cofactor">
    <cofactor evidence="8">
        <name>Zn(2+)</name>
        <dbReference type="ChEBI" id="CHEBI:29105"/>
    </cofactor>
    <text evidence="8">Binds 1 zinc ion per subunit.</text>
</comment>
<dbReference type="Proteomes" id="UP001344888">
    <property type="component" value="Unassembled WGS sequence"/>
</dbReference>
<comment type="cofactor">
    <cofactor evidence="8">
        <name>Cu cation</name>
        <dbReference type="ChEBI" id="CHEBI:23378"/>
    </cofactor>
    <text evidence="8">Binds 1 copper ion per subunit.</text>
</comment>
<dbReference type="GO" id="GO:0005507">
    <property type="term" value="F:copper ion binding"/>
    <property type="evidence" value="ECO:0007669"/>
    <property type="project" value="InterPro"/>
</dbReference>
<comment type="catalytic activity">
    <reaction evidence="8">
        <text>2 superoxide + 2 H(+) = H2O2 + O2</text>
        <dbReference type="Rhea" id="RHEA:20696"/>
        <dbReference type="ChEBI" id="CHEBI:15378"/>
        <dbReference type="ChEBI" id="CHEBI:15379"/>
        <dbReference type="ChEBI" id="CHEBI:16240"/>
        <dbReference type="ChEBI" id="CHEBI:18421"/>
        <dbReference type="EC" id="1.15.1.1"/>
    </reaction>
</comment>
<evidence type="ECO:0000256" key="8">
    <source>
        <dbReference type="RuleBase" id="RU000393"/>
    </source>
</evidence>
<keyword evidence="6" id="KW-1015">Disulfide bond</keyword>
<keyword evidence="12" id="KW-1185">Reference proteome</keyword>
<dbReference type="GO" id="GO:0004784">
    <property type="term" value="F:superoxide dismutase activity"/>
    <property type="evidence" value="ECO:0007669"/>
    <property type="project" value="UniProtKB-EC"/>
</dbReference>
<dbReference type="PROSITE" id="PS51257">
    <property type="entry name" value="PROKAR_LIPOPROTEIN"/>
    <property type="match status" value="1"/>
</dbReference>
<evidence type="ECO:0000259" key="10">
    <source>
        <dbReference type="Pfam" id="PF00080"/>
    </source>
</evidence>
<evidence type="ECO:0000256" key="4">
    <source>
        <dbReference type="ARBA" id="ARBA00022833"/>
    </source>
</evidence>
<evidence type="ECO:0000313" key="12">
    <source>
        <dbReference type="Proteomes" id="UP001344888"/>
    </source>
</evidence>
<dbReference type="Pfam" id="PF00080">
    <property type="entry name" value="Sod_Cu"/>
    <property type="match status" value="1"/>
</dbReference>
<keyword evidence="5 8" id="KW-0186">Copper</keyword>
<comment type="function">
    <text evidence="7">Destroys radicals which are normally produced within the cells and which are toxic to biological systems. May play a role in favoring mycobacterial survival in phagocytes.</text>
</comment>
<organism evidence="11 12">
    <name type="scientific">Metasolibacillus meyeri</name>
    <dbReference type="NCBI Taxonomy" id="1071052"/>
    <lineage>
        <taxon>Bacteria</taxon>
        <taxon>Bacillati</taxon>
        <taxon>Bacillota</taxon>
        <taxon>Bacilli</taxon>
        <taxon>Bacillales</taxon>
        <taxon>Caryophanaceae</taxon>
        <taxon>Metasolibacillus</taxon>
    </lineage>
</organism>
<keyword evidence="8" id="KW-0560">Oxidoreductase</keyword>
<dbReference type="InterPro" id="IPR018152">
    <property type="entry name" value="SOD_Cu/Zn_BS"/>
</dbReference>
<dbReference type="SUPFAM" id="SSF49329">
    <property type="entry name" value="Cu,Zn superoxide dismutase-like"/>
    <property type="match status" value="1"/>
</dbReference>
<comment type="similarity">
    <text evidence="1 8">Belongs to the Cu-Zn superoxide dismutase family.</text>
</comment>
<sequence length="182" mass="19493">MYKIIMFSTVLILSGCSLFQAKKEEEVPVHAPSSATATAEMVNSKGESVGKVLLKEVAEGVELYAELHNLPPGPHAIHIHEVGKCEAPTFESAGAHFNPEHKQHGIENPQGPHAGDLPNLEVDEDGTVELAFTTKLVTLMKGHANSLFDKDGSSIIIHESADDYKTDPSGNSGDRIVCGVIE</sequence>
<feature type="region of interest" description="Disordered" evidence="9">
    <location>
        <begin position="96"/>
        <end position="117"/>
    </location>
</feature>
<gene>
    <name evidence="11" type="ORF">P9B03_08730</name>
</gene>
<comment type="caution">
    <text evidence="11">The sequence shown here is derived from an EMBL/GenBank/DDBJ whole genome shotgun (WGS) entry which is preliminary data.</text>
</comment>
<dbReference type="AlphaFoldDB" id="A0AAW9NIS0"/>
<keyword evidence="4 8" id="KW-0862">Zinc</keyword>
<dbReference type="InterPro" id="IPR024134">
    <property type="entry name" value="SOD_Cu/Zn_/chaperone"/>
</dbReference>
<dbReference type="PROSITE" id="PS00332">
    <property type="entry name" value="SOD_CU_ZN_2"/>
    <property type="match status" value="1"/>
</dbReference>
<dbReference type="EC" id="1.15.1.1" evidence="8"/>
<accession>A0AAW9NIS0</accession>
<evidence type="ECO:0000256" key="7">
    <source>
        <dbReference type="ARBA" id="ARBA00024900"/>
    </source>
</evidence>
<dbReference type="EMBL" id="JARSFG010000012">
    <property type="protein sequence ID" value="MEC1178564.1"/>
    <property type="molecule type" value="Genomic_DNA"/>
</dbReference>
<keyword evidence="3" id="KW-0732">Signal</keyword>
<dbReference type="PANTHER" id="PTHR10003">
    <property type="entry name" value="SUPEROXIDE DISMUTASE CU-ZN -RELATED"/>
    <property type="match status" value="1"/>
</dbReference>
<dbReference type="InterPro" id="IPR001424">
    <property type="entry name" value="SOD_Cu_Zn_dom"/>
</dbReference>
<dbReference type="FunFam" id="2.60.40.200:FF:000005">
    <property type="entry name" value="Superoxide dismutase [Cu-Zn]"/>
    <property type="match status" value="1"/>
</dbReference>
<dbReference type="CDD" id="cd00305">
    <property type="entry name" value="Cu-Zn_Superoxide_Dismutase"/>
    <property type="match status" value="1"/>
</dbReference>
<evidence type="ECO:0000256" key="3">
    <source>
        <dbReference type="ARBA" id="ARBA00022729"/>
    </source>
</evidence>
<dbReference type="InterPro" id="IPR036423">
    <property type="entry name" value="SOD-like_Cu/Zn_dom_sf"/>
</dbReference>
<evidence type="ECO:0000313" key="11">
    <source>
        <dbReference type="EMBL" id="MEC1178564.1"/>
    </source>
</evidence>
<keyword evidence="2 8" id="KW-0479">Metal-binding</keyword>
<evidence type="ECO:0000256" key="2">
    <source>
        <dbReference type="ARBA" id="ARBA00022723"/>
    </source>
</evidence>
<proteinExistence type="inferred from homology"/>
<name>A0AAW9NIS0_9BACL</name>
<evidence type="ECO:0000256" key="9">
    <source>
        <dbReference type="SAM" id="MobiDB-lite"/>
    </source>
</evidence>
<dbReference type="Gene3D" id="2.60.40.200">
    <property type="entry name" value="Superoxide dismutase, copper/zinc binding domain"/>
    <property type="match status" value="1"/>
</dbReference>
<evidence type="ECO:0000256" key="6">
    <source>
        <dbReference type="ARBA" id="ARBA00023157"/>
    </source>
</evidence>
<evidence type="ECO:0000256" key="5">
    <source>
        <dbReference type="ARBA" id="ARBA00023008"/>
    </source>
</evidence>